<dbReference type="AlphaFoldDB" id="A0A1R0GZ99"/>
<dbReference type="Proteomes" id="UP000187455">
    <property type="component" value="Unassembled WGS sequence"/>
</dbReference>
<dbReference type="EMBL" id="LSSL01001836">
    <property type="protein sequence ID" value="OLY82165.1"/>
    <property type="molecule type" value="Genomic_DNA"/>
</dbReference>
<proteinExistence type="predicted"/>
<gene>
    <name evidence="1" type="ORF">AYI68_g3720</name>
</gene>
<evidence type="ECO:0000313" key="1">
    <source>
        <dbReference type="EMBL" id="OLY82165.1"/>
    </source>
</evidence>
<comment type="caution">
    <text evidence="1">The sequence shown here is derived from an EMBL/GenBank/DDBJ whole genome shotgun (WGS) entry which is preliminary data.</text>
</comment>
<sequence>MQRLAINNPHVRRGLCA</sequence>
<organism evidence="1 2">
    <name type="scientific">Smittium mucronatum</name>
    <dbReference type="NCBI Taxonomy" id="133383"/>
    <lineage>
        <taxon>Eukaryota</taxon>
        <taxon>Fungi</taxon>
        <taxon>Fungi incertae sedis</taxon>
        <taxon>Zoopagomycota</taxon>
        <taxon>Kickxellomycotina</taxon>
        <taxon>Harpellomycetes</taxon>
        <taxon>Harpellales</taxon>
        <taxon>Legeriomycetaceae</taxon>
        <taxon>Smittium</taxon>
    </lineage>
</organism>
<accession>A0A1R0GZ99</accession>
<feature type="non-terminal residue" evidence="1">
    <location>
        <position position="17"/>
    </location>
</feature>
<evidence type="ECO:0000313" key="2">
    <source>
        <dbReference type="Proteomes" id="UP000187455"/>
    </source>
</evidence>
<protein>
    <submittedName>
        <fullName evidence="1">Uncharacterized protein</fullName>
    </submittedName>
</protein>
<keyword evidence="2" id="KW-1185">Reference proteome</keyword>
<reference evidence="1 2" key="1">
    <citation type="journal article" date="2016" name="Mol. Biol. Evol.">
        <title>Genome-Wide Survey of Gut Fungi (Harpellales) Reveals the First Horizontally Transferred Ubiquitin Gene from a Mosquito Host.</title>
        <authorList>
            <person name="Wang Y."/>
            <person name="White M.M."/>
            <person name="Kvist S."/>
            <person name="Moncalvo J.M."/>
        </authorList>
    </citation>
    <scope>NUCLEOTIDE SEQUENCE [LARGE SCALE GENOMIC DNA]</scope>
    <source>
        <strain evidence="1 2">ALG-7-W6</strain>
    </source>
</reference>
<name>A0A1R0GZ99_9FUNG</name>